<keyword evidence="7" id="KW-1185">Reference proteome</keyword>
<dbReference type="GO" id="GO:0030688">
    <property type="term" value="C:preribosome, small subunit precursor"/>
    <property type="evidence" value="ECO:0007669"/>
    <property type="project" value="InterPro"/>
</dbReference>
<evidence type="ECO:0000313" key="7">
    <source>
        <dbReference type="Proteomes" id="UP000309340"/>
    </source>
</evidence>
<feature type="compositionally biased region" description="Basic and acidic residues" evidence="5">
    <location>
        <begin position="238"/>
        <end position="256"/>
    </location>
</feature>
<dbReference type="EMBL" id="NAJQ01000013">
    <property type="protein sequence ID" value="TKA83254.1"/>
    <property type="molecule type" value="Genomic_DNA"/>
</dbReference>
<feature type="region of interest" description="Disordered" evidence="5">
    <location>
        <begin position="227"/>
        <end position="261"/>
    </location>
</feature>
<dbReference type="Pfam" id="PF15341">
    <property type="entry name" value="SLX9"/>
    <property type="match status" value="1"/>
</dbReference>
<dbReference type="GO" id="GO:0000462">
    <property type="term" value="P:maturation of SSU-rRNA from tricistronic rRNA transcript (SSU-rRNA, 5.8S rRNA, LSU-rRNA)"/>
    <property type="evidence" value="ECO:0007669"/>
    <property type="project" value="InterPro"/>
</dbReference>
<evidence type="ECO:0000256" key="2">
    <source>
        <dbReference type="ARBA" id="ARBA00011022"/>
    </source>
</evidence>
<comment type="similarity">
    <text evidence="2">Belongs to the SLX9 family.</text>
</comment>
<evidence type="ECO:0000256" key="5">
    <source>
        <dbReference type="SAM" id="MobiDB-lite"/>
    </source>
</evidence>
<reference evidence="6 7" key="1">
    <citation type="submission" date="2017-03" db="EMBL/GenBank/DDBJ databases">
        <title>Genomes of endolithic fungi from Antarctica.</title>
        <authorList>
            <person name="Coleine C."/>
            <person name="Masonjones S."/>
            <person name="Stajich J.E."/>
        </authorList>
    </citation>
    <scope>NUCLEOTIDE SEQUENCE [LARGE SCALE GENOMIC DNA]</scope>
    <source>
        <strain evidence="6 7">CCFEE 5184</strain>
    </source>
</reference>
<dbReference type="GO" id="GO:0005730">
    <property type="term" value="C:nucleolus"/>
    <property type="evidence" value="ECO:0007669"/>
    <property type="project" value="UniProtKB-SubCell"/>
</dbReference>
<evidence type="ECO:0000256" key="4">
    <source>
        <dbReference type="ARBA" id="ARBA00023242"/>
    </source>
</evidence>
<comment type="caution">
    <text evidence="6">The sequence shown here is derived from an EMBL/GenBank/DDBJ whole genome shotgun (WGS) entry which is preliminary data.</text>
</comment>
<dbReference type="GO" id="GO:0030686">
    <property type="term" value="C:90S preribosome"/>
    <property type="evidence" value="ECO:0007669"/>
    <property type="project" value="InterPro"/>
</dbReference>
<feature type="compositionally biased region" description="Acidic residues" evidence="5">
    <location>
        <begin position="141"/>
        <end position="161"/>
    </location>
</feature>
<proteinExistence type="inferred from homology"/>
<comment type="subcellular location">
    <subcellularLocation>
        <location evidence="1">Nucleus</location>
        <location evidence="1">Nucleolus</location>
    </subcellularLocation>
</comment>
<dbReference type="AlphaFoldDB" id="A0A4U0XZ03"/>
<feature type="compositionally biased region" description="Low complexity" evidence="5">
    <location>
        <begin position="29"/>
        <end position="43"/>
    </location>
</feature>
<evidence type="ECO:0000313" key="6">
    <source>
        <dbReference type="EMBL" id="TKA83254.1"/>
    </source>
</evidence>
<name>A0A4U0XZ03_9PEZI</name>
<sequence length="290" mass="30911">MAPLPPSRHSRAVRSAKNPRGIYAPPLATEPNPTSSTTPTTPATDDHEAEEAQAEAGAGAFADFRVNKKDKRSMRHATLLAKVRDSGIRKGSGVTSGRVGSMKTKRRRPGKKLAGGDMEGLGDALPDAGTFAAPAISGADEGGEEEEGWEGLEDTEEDGEYGEGQVSGGGVTVPNGLRKASRRSRQVGGGLDRKIVMKSIRNRPGAQKRKRVMEDRERERFGRNLAGMVGSQSVIQQQEREGETAVEKGGEGEGRNEATGVAVSEAERWVALRKFIGSTMERSDGFKAKA</sequence>
<gene>
    <name evidence="6" type="ORF">B0A55_02961</name>
</gene>
<organism evidence="6 7">
    <name type="scientific">Friedmanniomyces simplex</name>
    <dbReference type="NCBI Taxonomy" id="329884"/>
    <lineage>
        <taxon>Eukaryota</taxon>
        <taxon>Fungi</taxon>
        <taxon>Dikarya</taxon>
        <taxon>Ascomycota</taxon>
        <taxon>Pezizomycotina</taxon>
        <taxon>Dothideomycetes</taxon>
        <taxon>Dothideomycetidae</taxon>
        <taxon>Mycosphaerellales</taxon>
        <taxon>Teratosphaeriaceae</taxon>
        <taxon>Friedmanniomyces</taxon>
    </lineage>
</organism>
<dbReference type="InterPro" id="IPR028160">
    <property type="entry name" value="Slx9-like"/>
</dbReference>
<evidence type="ECO:0000256" key="1">
    <source>
        <dbReference type="ARBA" id="ARBA00004604"/>
    </source>
</evidence>
<keyword evidence="4" id="KW-0539">Nucleus</keyword>
<protein>
    <recommendedName>
        <fullName evidence="3">Ribosome biogenesis protein SLX9</fullName>
    </recommendedName>
</protein>
<accession>A0A4U0XZ03</accession>
<dbReference type="Proteomes" id="UP000309340">
    <property type="component" value="Unassembled WGS sequence"/>
</dbReference>
<evidence type="ECO:0000256" key="3">
    <source>
        <dbReference type="ARBA" id="ARBA00021321"/>
    </source>
</evidence>
<dbReference type="OrthoDB" id="5429132at2759"/>
<feature type="region of interest" description="Disordered" evidence="5">
    <location>
        <begin position="1"/>
        <end position="192"/>
    </location>
</feature>